<accession>M0LPM9</accession>
<dbReference type="GO" id="GO:0003677">
    <property type="term" value="F:DNA binding"/>
    <property type="evidence" value="ECO:0007669"/>
    <property type="project" value="UniProtKB-UniRule"/>
</dbReference>
<sequence length="215" mass="24588">MSEQGLFDCSPDDTHTQIMRATYEALRKHGYSDLTIQRIGDEFPKSKSLIYQHYDAKDELLVAFLEFLLERLEEDMPIDGEFDDAREHLRTLVDYALPDSFEPEHVDFMEAIEALRGQAPHDDAYREQFAATDDFHRSHVAEVVRAGIDQGVFRDVDPERTADFIVATVHGARNQRATTGTHEPVRAAREELEAYLRTRVFVDDAEESDASAPKE</sequence>
<dbReference type="EMBL" id="AOLZ01000032">
    <property type="protein sequence ID" value="EMA34429.1"/>
    <property type="molecule type" value="Genomic_DNA"/>
</dbReference>
<dbReference type="SUPFAM" id="SSF46689">
    <property type="entry name" value="Homeodomain-like"/>
    <property type="match status" value="1"/>
</dbReference>
<feature type="domain" description="HTH tetR-type" evidence="6">
    <location>
        <begin position="12"/>
        <end position="72"/>
    </location>
</feature>
<dbReference type="PANTHER" id="PTHR47506:SF1">
    <property type="entry name" value="HTH-TYPE TRANSCRIPTIONAL REGULATOR YJDC"/>
    <property type="match status" value="1"/>
</dbReference>
<feature type="DNA-binding region" description="H-T-H motif" evidence="5">
    <location>
        <begin position="35"/>
        <end position="54"/>
    </location>
</feature>
<name>M0LPM9_NATLA</name>
<keyword evidence="2" id="KW-0805">Transcription regulation</keyword>
<evidence type="ECO:0000313" key="9">
    <source>
        <dbReference type="Proteomes" id="UP000011555"/>
    </source>
</evidence>
<evidence type="ECO:0000256" key="4">
    <source>
        <dbReference type="ARBA" id="ARBA00023163"/>
    </source>
</evidence>
<dbReference type="Pfam" id="PF00440">
    <property type="entry name" value="TetR_N"/>
    <property type="match status" value="1"/>
</dbReference>
<reference evidence="8 9" key="2">
    <citation type="journal article" date="2014" name="PLoS Genet.">
        <title>Phylogenetically driven sequencing of extremely halophilic archaea reveals strategies for static and dynamic osmo-response.</title>
        <authorList>
            <person name="Becker E.A."/>
            <person name="Seitzer P.M."/>
            <person name="Tritt A."/>
            <person name="Larsen D."/>
            <person name="Krusor M."/>
            <person name="Yao A.I."/>
            <person name="Wu D."/>
            <person name="Madern D."/>
            <person name="Eisen J.A."/>
            <person name="Darling A.E."/>
            <person name="Facciotti M.T."/>
        </authorList>
    </citation>
    <scope>NUCLEOTIDE SEQUENCE [LARGE SCALE GENOMIC DNA]</scope>
    <source>
        <strain evidence="8 9">AJ5</strain>
    </source>
</reference>
<proteinExistence type="predicted"/>
<dbReference type="InterPro" id="IPR009057">
    <property type="entry name" value="Homeodomain-like_sf"/>
</dbReference>
<dbReference type="PROSITE" id="PS50977">
    <property type="entry name" value="HTH_TETR_2"/>
    <property type="match status" value="1"/>
</dbReference>
<protein>
    <submittedName>
        <fullName evidence="8">Regulatory protein TetR</fullName>
    </submittedName>
    <submittedName>
        <fullName evidence="7">TetR family transcriptional regulator</fullName>
    </submittedName>
</protein>
<keyword evidence="9" id="KW-1185">Reference proteome</keyword>
<reference evidence="7 10" key="1">
    <citation type="journal article" date="2011" name="J. Bacteriol.">
        <title>Genome sequence of Halobiforma lacisalsi AJ5, an extremely halophilic archaeon which harbors a bop gene.</title>
        <authorList>
            <person name="Jiang X."/>
            <person name="Wang S."/>
            <person name="Cheng H."/>
            <person name="Huo Y."/>
            <person name="Zhang X."/>
            <person name="Zhu X."/>
            <person name="Han X."/>
            <person name="Ni P."/>
            <person name="Wu M."/>
        </authorList>
    </citation>
    <scope>NUCLEOTIDE SEQUENCE [LARGE SCALE GENOMIC DNA]</scope>
    <source>
        <strain evidence="7 10">AJ5</strain>
    </source>
</reference>
<evidence type="ECO:0000313" key="10">
    <source>
        <dbReference type="Proteomes" id="UP000186547"/>
    </source>
</evidence>
<dbReference type="Gene3D" id="1.10.357.10">
    <property type="entry name" value="Tetracycline Repressor, domain 2"/>
    <property type="match status" value="1"/>
</dbReference>
<dbReference type="InterPro" id="IPR039538">
    <property type="entry name" value="BetI_C"/>
</dbReference>
<dbReference type="RefSeq" id="WP_007141302.1">
    <property type="nucleotide sequence ID" value="NZ_AOLZ01000032.1"/>
</dbReference>
<organism evidence="8 9">
    <name type="scientific">Natronobacterium lacisalsi AJ5</name>
    <dbReference type="NCBI Taxonomy" id="358396"/>
    <lineage>
        <taxon>Archaea</taxon>
        <taxon>Methanobacteriati</taxon>
        <taxon>Methanobacteriota</taxon>
        <taxon>Stenosarchaea group</taxon>
        <taxon>Halobacteria</taxon>
        <taxon>Halobacteriales</taxon>
        <taxon>Natrialbaceae</taxon>
        <taxon>Natronobacterium</taxon>
    </lineage>
</organism>
<evidence type="ECO:0000256" key="1">
    <source>
        <dbReference type="ARBA" id="ARBA00022491"/>
    </source>
</evidence>
<dbReference type="InterPro" id="IPR036271">
    <property type="entry name" value="Tet_transcr_reg_TetR-rel_C_sf"/>
</dbReference>
<dbReference type="AlphaFoldDB" id="M0LPM9"/>
<evidence type="ECO:0000256" key="2">
    <source>
        <dbReference type="ARBA" id="ARBA00023015"/>
    </source>
</evidence>
<dbReference type="KEGG" id="hlc:CHINAEXTREME04620"/>
<dbReference type="eggNOG" id="arCOG02646">
    <property type="taxonomic scope" value="Archaea"/>
</dbReference>
<dbReference type="InterPro" id="IPR001647">
    <property type="entry name" value="HTH_TetR"/>
</dbReference>
<evidence type="ECO:0000313" key="8">
    <source>
        <dbReference type="EMBL" id="EMA34429.1"/>
    </source>
</evidence>
<evidence type="ECO:0000259" key="6">
    <source>
        <dbReference type="PROSITE" id="PS50977"/>
    </source>
</evidence>
<dbReference type="SUPFAM" id="SSF48498">
    <property type="entry name" value="Tetracyclin repressor-like, C-terminal domain"/>
    <property type="match status" value="1"/>
</dbReference>
<gene>
    <name evidence="8" type="ORF">C445_07882</name>
    <name evidence="7" type="ORF">CHINAEXTREME_04620</name>
</gene>
<dbReference type="Proteomes" id="UP000186547">
    <property type="component" value="Chromosome"/>
</dbReference>
<evidence type="ECO:0000256" key="5">
    <source>
        <dbReference type="PROSITE-ProRule" id="PRU00335"/>
    </source>
</evidence>
<keyword evidence="3 5" id="KW-0238">DNA-binding</keyword>
<dbReference type="PANTHER" id="PTHR47506">
    <property type="entry name" value="TRANSCRIPTIONAL REGULATORY PROTEIN"/>
    <property type="match status" value="1"/>
</dbReference>
<keyword evidence="4" id="KW-0804">Transcription</keyword>
<reference evidence="7" key="3">
    <citation type="submission" date="2017-01" db="EMBL/GenBank/DDBJ databases">
        <authorList>
            <person name="Mah S.A."/>
            <person name="Swanson W.J."/>
            <person name="Moy G.W."/>
            <person name="Vacquier V.D."/>
        </authorList>
    </citation>
    <scope>NUCLEOTIDE SEQUENCE</scope>
    <source>
        <strain evidence="7">AJ5</strain>
    </source>
</reference>
<evidence type="ECO:0000313" key="7">
    <source>
        <dbReference type="EMBL" id="APW97095.1"/>
    </source>
</evidence>
<dbReference type="EMBL" id="CP019285">
    <property type="protein sequence ID" value="APW97095.1"/>
    <property type="molecule type" value="Genomic_DNA"/>
</dbReference>
<dbReference type="STRING" id="358396.CHINAEXTREME_04620"/>
<dbReference type="PATRIC" id="fig|358396.7.peg.1592"/>
<dbReference type="GeneID" id="30920382"/>
<dbReference type="Proteomes" id="UP000011555">
    <property type="component" value="Unassembled WGS sequence"/>
</dbReference>
<dbReference type="Pfam" id="PF13977">
    <property type="entry name" value="TetR_C_6"/>
    <property type="match status" value="1"/>
</dbReference>
<evidence type="ECO:0000256" key="3">
    <source>
        <dbReference type="ARBA" id="ARBA00023125"/>
    </source>
</evidence>
<keyword evidence="1" id="KW-0678">Repressor</keyword>